<accession>A0A024TJK7</accession>
<reference evidence="5" key="1">
    <citation type="submission" date="2013-12" db="EMBL/GenBank/DDBJ databases">
        <title>The Genome Sequence of Aphanomyces invadans NJM9701.</title>
        <authorList>
            <consortium name="The Broad Institute Genomics Platform"/>
            <person name="Russ C."/>
            <person name="Tyler B."/>
            <person name="van West P."/>
            <person name="Dieguez-Uribeondo J."/>
            <person name="Young S.K."/>
            <person name="Zeng Q."/>
            <person name="Gargeya S."/>
            <person name="Fitzgerald M."/>
            <person name="Abouelleil A."/>
            <person name="Alvarado L."/>
            <person name="Chapman S.B."/>
            <person name="Gainer-Dewar J."/>
            <person name="Goldberg J."/>
            <person name="Griggs A."/>
            <person name="Gujja S."/>
            <person name="Hansen M."/>
            <person name="Howarth C."/>
            <person name="Imamovic A."/>
            <person name="Ireland A."/>
            <person name="Larimer J."/>
            <person name="McCowan C."/>
            <person name="Murphy C."/>
            <person name="Pearson M."/>
            <person name="Poon T.W."/>
            <person name="Priest M."/>
            <person name="Roberts A."/>
            <person name="Saif S."/>
            <person name="Shea T."/>
            <person name="Sykes S."/>
            <person name="Wortman J."/>
            <person name="Nusbaum C."/>
            <person name="Birren B."/>
        </authorList>
    </citation>
    <scope>NUCLEOTIDE SEQUENCE [LARGE SCALE GENOMIC DNA]</scope>
    <source>
        <strain evidence="5">NJM9701</strain>
    </source>
</reference>
<evidence type="ECO:0000259" key="3">
    <source>
        <dbReference type="PROSITE" id="PS50157"/>
    </source>
</evidence>
<dbReference type="InterPro" id="IPR040503">
    <property type="entry name" value="TRHO_N"/>
</dbReference>
<keyword evidence="1" id="KW-0863">Zinc-finger</keyword>
<dbReference type="Pfam" id="PF12368">
    <property type="entry name" value="Rhodanese_C"/>
    <property type="match status" value="1"/>
</dbReference>
<dbReference type="STRING" id="157072.A0A024TJK7"/>
<dbReference type="RefSeq" id="XP_008877600.1">
    <property type="nucleotide sequence ID" value="XM_008879378.1"/>
</dbReference>
<organism evidence="5">
    <name type="scientific">Aphanomyces invadans</name>
    <dbReference type="NCBI Taxonomy" id="157072"/>
    <lineage>
        <taxon>Eukaryota</taxon>
        <taxon>Sar</taxon>
        <taxon>Stramenopiles</taxon>
        <taxon>Oomycota</taxon>
        <taxon>Saprolegniomycetes</taxon>
        <taxon>Saprolegniales</taxon>
        <taxon>Verrucalvaceae</taxon>
        <taxon>Aphanomyces</taxon>
    </lineage>
</organism>
<evidence type="ECO:0000256" key="1">
    <source>
        <dbReference type="PROSITE-ProRule" id="PRU00042"/>
    </source>
</evidence>
<keyword evidence="1" id="KW-0479">Metal-binding</keyword>
<dbReference type="AlphaFoldDB" id="A0A024TJK7"/>
<dbReference type="OrthoDB" id="25002at2759"/>
<dbReference type="InterPro" id="IPR036873">
    <property type="entry name" value="Rhodanese-like_dom_sf"/>
</dbReference>
<dbReference type="PROSITE" id="PS50206">
    <property type="entry name" value="RHODANESE_3"/>
    <property type="match status" value="1"/>
</dbReference>
<dbReference type="SUPFAM" id="SSF52821">
    <property type="entry name" value="Rhodanese/Cell cycle control phosphatase"/>
    <property type="match status" value="1"/>
</dbReference>
<evidence type="ECO:0000256" key="2">
    <source>
        <dbReference type="SAM" id="Coils"/>
    </source>
</evidence>
<protein>
    <recommendedName>
        <fullName evidence="6">Rhodanese domain-containing protein</fullName>
    </recommendedName>
</protein>
<feature type="coiled-coil region" evidence="2">
    <location>
        <begin position="7"/>
        <end position="53"/>
    </location>
</feature>
<sequence length="453" mass="51089">MAAAPPMEKYQRKLDKALRKLHSAEANDDAEDMLSLRMKVEKYERKLKQLSTKPDHKDEVVDKSGMSLLLFYAYVEPAWTPVRHKETLHWAEDLLNSLGVTGRLRVSREGFNGTLTGPYDGIRAFTDAMRERDNGYFAHMNNQDDFKITDNLPEGQAFPKLKVFAVTELVNYGLGVDNAPSVNKGGVHLEPKDYHKKLLEDNTVVIDIRNSYEADIGRFAPATGAEYIDPKMRVSTEFPAWAKENIEKLKDKQVLMYCTGGIRCERASALFRSLGHDRVFQLKGGIHNYLTEYAKEGGGHWIGKNYTFDKRFAHGAVEDEKKEAEAEGEIVGKCVACRKPWDKYRGRKRCPVPCGVPLLLCNECLAADVSAKCFLCQEDDEIGKKERFNKRQHYNELALKAKAAEVPVPTCKKVAVHACGVCNESFTSRNGLFKHVRATGHANRKAKKQKTTA</sequence>
<evidence type="ECO:0000313" key="5">
    <source>
        <dbReference type="EMBL" id="ETV93791.1"/>
    </source>
</evidence>
<evidence type="ECO:0000259" key="4">
    <source>
        <dbReference type="PROSITE" id="PS50206"/>
    </source>
</evidence>
<dbReference type="SMART" id="SM00450">
    <property type="entry name" value="RHOD"/>
    <property type="match status" value="1"/>
</dbReference>
<dbReference type="CDD" id="cd01518">
    <property type="entry name" value="RHOD_YceA"/>
    <property type="match status" value="1"/>
</dbReference>
<dbReference type="Pfam" id="PF00581">
    <property type="entry name" value="Rhodanese"/>
    <property type="match status" value="1"/>
</dbReference>
<dbReference type="InterPro" id="IPR013087">
    <property type="entry name" value="Znf_C2H2_type"/>
</dbReference>
<keyword evidence="2" id="KW-0175">Coiled coil</keyword>
<dbReference type="PANTHER" id="PTHR43268:SF7">
    <property type="entry name" value="RHODANESE DOMAIN-CONTAINING PROTEIN"/>
    <property type="match status" value="1"/>
</dbReference>
<dbReference type="PROSITE" id="PS00028">
    <property type="entry name" value="ZINC_FINGER_C2H2_1"/>
    <property type="match status" value="1"/>
</dbReference>
<dbReference type="PROSITE" id="PS50157">
    <property type="entry name" value="ZINC_FINGER_C2H2_2"/>
    <property type="match status" value="1"/>
</dbReference>
<keyword evidence="1" id="KW-0862">Zinc</keyword>
<dbReference type="InterPro" id="IPR001763">
    <property type="entry name" value="Rhodanese-like_dom"/>
</dbReference>
<evidence type="ECO:0008006" key="6">
    <source>
        <dbReference type="Google" id="ProtNLM"/>
    </source>
</evidence>
<dbReference type="GeneID" id="20089405"/>
<dbReference type="Gene3D" id="3.40.250.10">
    <property type="entry name" value="Rhodanese-like domain"/>
    <property type="match status" value="1"/>
</dbReference>
<dbReference type="InterPro" id="IPR022111">
    <property type="entry name" value="Rhodanese_C"/>
</dbReference>
<dbReference type="Gene3D" id="3.30.70.100">
    <property type="match status" value="1"/>
</dbReference>
<dbReference type="InterPro" id="IPR020936">
    <property type="entry name" value="TrhO"/>
</dbReference>
<dbReference type="GO" id="GO:0008270">
    <property type="term" value="F:zinc ion binding"/>
    <property type="evidence" value="ECO:0007669"/>
    <property type="project" value="UniProtKB-KW"/>
</dbReference>
<name>A0A024TJK7_9STRA</name>
<dbReference type="Pfam" id="PF17773">
    <property type="entry name" value="UPF0176_N"/>
    <property type="match status" value="1"/>
</dbReference>
<dbReference type="eggNOG" id="ENOG502RRM5">
    <property type="taxonomic scope" value="Eukaryota"/>
</dbReference>
<dbReference type="VEuPathDB" id="FungiDB:H310_12355"/>
<dbReference type="EMBL" id="KI913989">
    <property type="protein sequence ID" value="ETV93791.1"/>
    <property type="molecule type" value="Genomic_DNA"/>
</dbReference>
<feature type="domain" description="Rhodanese" evidence="4">
    <location>
        <begin position="199"/>
        <end position="298"/>
    </location>
</feature>
<proteinExistence type="predicted"/>
<gene>
    <name evidence="5" type="ORF">H310_12355</name>
</gene>
<dbReference type="PANTHER" id="PTHR43268">
    <property type="entry name" value="THIOSULFATE SULFURTRANSFERASE/RHODANESE-LIKE DOMAIN-CONTAINING PROTEIN 2"/>
    <property type="match status" value="1"/>
</dbReference>
<feature type="domain" description="C2H2-type" evidence="3">
    <location>
        <begin position="417"/>
        <end position="446"/>
    </location>
</feature>